<dbReference type="AlphaFoldDB" id="A0A0A2RQA9"/>
<keyword evidence="2" id="KW-0963">Cytoplasm</keyword>
<evidence type="ECO:0000256" key="3">
    <source>
        <dbReference type="ARBA" id="ARBA00022795"/>
    </source>
</evidence>
<evidence type="ECO:0000313" key="6">
    <source>
        <dbReference type="EMBL" id="MBE8611293.1"/>
    </source>
</evidence>
<keyword evidence="3" id="KW-1005">Bacterial flagellum biogenesis</keyword>
<dbReference type="Proteomes" id="UP000650477">
    <property type="component" value="Unassembled WGS sequence"/>
</dbReference>
<gene>
    <name evidence="7" type="primary">fliT</name>
    <name evidence="6" type="ORF">CYG68_02520</name>
    <name evidence="7" type="ORF">OSC06_13030</name>
</gene>
<evidence type="ECO:0000256" key="4">
    <source>
        <dbReference type="ARBA" id="ARBA00023186"/>
    </source>
</evidence>
<evidence type="ECO:0000313" key="8">
    <source>
        <dbReference type="Proteomes" id="UP000650477"/>
    </source>
</evidence>
<protein>
    <recommendedName>
        <fullName evidence="5">Flagellar protein FliT</fullName>
    </recommendedName>
</protein>
<evidence type="ECO:0000256" key="1">
    <source>
        <dbReference type="ARBA" id="ARBA00004514"/>
    </source>
</evidence>
<proteinExistence type="predicted"/>
<dbReference type="OrthoDB" id="6459294at2"/>
<dbReference type="InterPro" id="IPR008622">
    <property type="entry name" value="FliT"/>
</dbReference>
<dbReference type="Pfam" id="PF05400">
    <property type="entry name" value="FliT"/>
    <property type="match status" value="1"/>
</dbReference>
<dbReference type="EMBL" id="JAPKIY010000019">
    <property type="protein sequence ID" value="MDS0898897.1"/>
    <property type="molecule type" value="Genomic_DNA"/>
</dbReference>
<comment type="subcellular location">
    <subcellularLocation>
        <location evidence="1">Cytoplasm</location>
        <location evidence="1">Cytosol</location>
    </subcellularLocation>
</comment>
<dbReference type="GeneID" id="93360876"/>
<dbReference type="EMBL" id="PKLF01000002">
    <property type="protein sequence ID" value="MBE8611293.1"/>
    <property type="molecule type" value="Genomic_DNA"/>
</dbReference>
<accession>A0A0A2RQA9</accession>
<keyword evidence="6" id="KW-0282">Flagellum</keyword>
<dbReference type="STRING" id="582.AL531_04520"/>
<comment type="caution">
    <text evidence="6">The sequence shown here is derived from an EMBL/GenBank/DDBJ whole genome shotgun (WGS) entry which is preliminary data.</text>
</comment>
<evidence type="ECO:0000313" key="7">
    <source>
        <dbReference type="EMBL" id="MDS0898897.1"/>
    </source>
</evidence>
<keyword evidence="6" id="KW-0969">Cilium</keyword>
<organism evidence="6 8">
    <name type="scientific">Morganella morganii</name>
    <name type="common">Proteus morganii</name>
    <dbReference type="NCBI Taxonomy" id="582"/>
    <lineage>
        <taxon>Bacteria</taxon>
        <taxon>Pseudomonadati</taxon>
        <taxon>Pseudomonadota</taxon>
        <taxon>Gammaproteobacteria</taxon>
        <taxon>Enterobacterales</taxon>
        <taxon>Morganellaceae</taxon>
        <taxon>Morganella</taxon>
    </lineage>
</organism>
<keyword evidence="6" id="KW-0966">Cell projection</keyword>
<evidence type="ECO:0000256" key="2">
    <source>
        <dbReference type="ARBA" id="ARBA00022490"/>
    </source>
</evidence>
<name>A0A0A2RQA9_MORMO</name>
<evidence type="ECO:0000256" key="5">
    <source>
        <dbReference type="ARBA" id="ARBA00093797"/>
    </source>
</evidence>
<dbReference type="Gene3D" id="1.20.58.380">
    <property type="entry name" value="Flagellar protein flit"/>
    <property type="match status" value="1"/>
</dbReference>
<keyword evidence="4" id="KW-0143">Chaperone</keyword>
<dbReference type="RefSeq" id="WP_004240057.1">
    <property type="nucleotide sequence ID" value="NZ_ABGYJJ040000001.1"/>
</dbReference>
<sequence length="129" mass="15073">MKDNQVSIQTTINLHDIYQHVLTLSEELVTLARNSEWDDLIARETDYVCAVEHLTQLSHELEKEQPVTGELVEILQAIIENERVTKIYLQDHLNFLSKEIKQLDQQRVINKSYGQFTDPDYSIHVKPVE</sequence>
<reference evidence="6" key="1">
    <citation type="submission" date="2017-12" db="EMBL/GenBank/DDBJ databases">
        <title>Genome sequencing and analysis.</title>
        <authorList>
            <person name="Huang Y.-T."/>
        </authorList>
    </citation>
    <scope>NUCLEOTIDE SEQUENCE</scope>
    <source>
        <strain evidence="6">VGH116</strain>
    </source>
</reference>
<reference evidence="7" key="2">
    <citation type="submission" date="2023-02" db="EMBL/GenBank/DDBJ databases">
        <title>Detection, antimicrobial susceptibility and genomic characterization of NDM-producing species of Morganellaceae, Yersiniaceae, and Enterobacteriaceae other than Klebsiella.</title>
        <authorList>
            <person name="Camargo C.H."/>
            <person name="Sacchi C.T."/>
            <person name="Campos K.R."/>
        </authorList>
    </citation>
    <scope>NUCLEOTIDE SEQUENCE</scope>
    <source>
        <strain evidence="7">1189_21</strain>
    </source>
</reference>
<dbReference type="Proteomes" id="UP001182247">
    <property type="component" value="Unassembled WGS sequence"/>
</dbReference>
<dbReference type="GO" id="GO:0044781">
    <property type="term" value="P:bacterial-type flagellum organization"/>
    <property type="evidence" value="ECO:0007669"/>
    <property type="project" value="UniProtKB-KW"/>
</dbReference>